<accession>A0ABD2Q8L3</accession>
<evidence type="ECO:0000256" key="2">
    <source>
        <dbReference type="ARBA" id="ARBA00022723"/>
    </source>
</evidence>
<evidence type="ECO:0000256" key="6">
    <source>
        <dbReference type="ARBA" id="ARBA00023163"/>
    </source>
</evidence>
<keyword evidence="9" id="KW-1185">Reference proteome</keyword>
<reference evidence="8 9" key="1">
    <citation type="submission" date="2024-11" db="EMBL/GenBank/DDBJ databases">
        <title>Adaptive evolution of stress response genes in parasites aligns with host niche diversity.</title>
        <authorList>
            <person name="Hahn C."/>
            <person name="Resl P."/>
        </authorList>
    </citation>
    <scope>NUCLEOTIDE SEQUENCE [LARGE SCALE GENOMIC DNA]</scope>
    <source>
        <strain evidence="8">EGGRZ-B1_66</strain>
        <tissue evidence="8">Body</tissue>
    </source>
</reference>
<gene>
    <name evidence="8" type="primary">SUZ12_1</name>
    <name evidence="8" type="ORF">Ciccas_005475</name>
</gene>
<dbReference type="InterPro" id="IPR019135">
    <property type="entry name" value="Polycomb_protein_VEFS-Box"/>
</dbReference>
<evidence type="ECO:0000259" key="7">
    <source>
        <dbReference type="Pfam" id="PF09733"/>
    </source>
</evidence>
<dbReference type="PANTHER" id="PTHR22597">
    <property type="entry name" value="POLYCOMB GROUP PROTEIN"/>
    <property type="match status" value="1"/>
</dbReference>
<dbReference type="PANTHER" id="PTHR22597:SF0">
    <property type="entry name" value="POLYCOMB PROTEIN SUZ12"/>
    <property type="match status" value="1"/>
</dbReference>
<comment type="similarity">
    <text evidence="1">Belongs to the VEFS (VRN2-EMF2-FIS2-SU(Z)12) family.</text>
</comment>
<keyword evidence="3" id="KW-0863">Zinc-finger</keyword>
<keyword evidence="5" id="KW-0805">Transcription regulation</keyword>
<keyword evidence="6" id="KW-0804">Transcription</keyword>
<evidence type="ECO:0000313" key="8">
    <source>
        <dbReference type="EMBL" id="KAL3315893.1"/>
    </source>
</evidence>
<dbReference type="Proteomes" id="UP001626550">
    <property type="component" value="Unassembled WGS sequence"/>
</dbReference>
<comment type="caution">
    <text evidence="8">The sequence shown here is derived from an EMBL/GenBank/DDBJ whole genome shotgun (WGS) entry which is preliminary data.</text>
</comment>
<dbReference type="AlphaFoldDB" id="A0ABD2Q8L3"/>
<name>A0ABD2Q8L3_9PLAT</name>
<dbReference type="Pfam" id="PF09733">
    <property type="entry name" value="VEFS-Box"/>
    <property type="match status" value="1"/>
</dbReference>
<keyword evidence="2" id="KW-0479">Metal-binding</keyword>
<feature type="domain" description="Polycomb protein VEFS-Box" evidence="7">
    <location>
        <begin position="2"/>
        <end position="89"/>
    </location>
</feature>
<proteinExistence type="inferred from homology"/>
<evidence type="ECO:0000313" key="9">
    <source>
        <dbReference type="Proteomes" id="UP001626550"/>
    </source>
</evidence>
<protein>
    <submittedName>
        <fullName evidence="8">Polycomb protein suz12</fullName>
    </submittedName>
</protein>
<evidence type="ECO:0000256" key="5">
    <source>
        <dbReference type="ARBA" id="ARBA00023015"/>
    </source>
</evidence>
<evidence type="ECO:0000256" key="1">
    <source>
        <dbReference type="ARBA" id="ARBA00007416"/>
    </source>
</evidence>
<evidence type="ECO:0000256" key="3">
    <source>
        <dbReference type="ARBA" id="ARBA00022771"/>
    </source>
</evidence>
<organism evidence="8 9">
    <name type="scientific">Cichlidogyrus casuarinus</name>
    <dbReference type="NCBI Taxonomy" id="1844966"/>
    <lineage>
        <taxon>Eukaryota</taxon>
        <taxon>Metazoa</taxon>
        <taxon>Spiralia</taxon>
        <taxon>Lophotrochozoa</taxon>
        <taxon>Platyhelminthes</taxon>
        <taxon>Monogenea</taxon>
        <taxon>Monopisthocotylea</taxon>
        <taxon>Dactylogyridea</taxon>
        <taxon>Ancyrocephalidae</taxon>
        <taxon>Cichlidogyrus</taxon>
    </lineage>
</organism>
<dbReference type="GO" id="GO:0005634">
    <property type="term" value="C:nucleus"/>
    <property type="evidence" value="ECO:0007669"/>
    <property type="project" value="UniProtKB-ARBA"/>
</dbReference>
<evidence type="ECO:0000256" key="4">
    <source>
        <dbReference type="ARBA" id="ARBA00022833"/>
    </source>
</evidence>
<dbReference type="GO" id="GO:0008270">
    <property type="term" value="F:zinc ion binding"/>
    <property type="evidence" value="ECO:0007669"/>
    <property type="project" value="UniProtKB-KW"/>
</dbReference>
<dbReference type="CDD" id="cd21551">
    <property type="entry name" value="VEFS-box_SUZ12"/>
    <property type="match status" value="1"/>
</dbReference>
<keyword evidence="4" id="KW-0862">Zinc</keyword>
<dbReference type="EMBL" id="JBJKFK010000644">
    <property type="protein sequence ID" value="KAL3315893.1"/>
    <property type="molecule type" value="Genomic_DNA"/>
</dbReference>
<sequence length="105" mass="12228">MEWLRQHYQRKLEEFTDVNAGEKKMMQLWNAYLLGITPDKFVVSDGLIGTVIMPGFVEKYGPYIAKQGLRFNLLLHLTNLVEYGLLSSKRLRICMDQFDRLAACK</sequence>